<dbReference type="Gene3D" id="3.40.50.300">
    <property type="entry name" value="P-loop containing nucleotide triphosphate hydrolases"/>
    <property type="match status" value="1"/>
</dbReference>
<dbReference type="SUPFAM" id="SSF52540">
    <property type="entry name" value="P-loop containing nucleoside triphosphate hydrolases"/>
    <property type="match status" value="1"/>
</dbReference>
<dbReference type="EMBL" id="BAAAWD010000015">
    <property type="protein sequence ID" value="GAA3024093.1"/>
    <property type="molecule type" value="Genomic_DNA"/>
</dbReference>
<sequence>MLDFLIGSGRCGSTLLYEVLTRHPQVGFVTNLDDRFPRTPDVARRIGGGIYRRTPADFPQKRLRPCEAHRALRREVSPLVVDSFQDLTAADATPWLAGRLRTFFETRATVQRAGHYLHKFTGWPRAAFLHEVFPQARFVHIVRDGRAVANSWLQMPWWRGHLGAPGWHFGPLPGHYAREWEEQGRSQVHLAGIGWKLLMDATETARAALPPESWLQVRYEDLLDDPRKQTDLVLEFLGLTWTPAFERDFGRRAFSSGRSEAFRRDLAPAQVALLDRSLSGHLHDLGYRL</sequence>
<proteinExistence type="predicted"/>
<evidence type="ECO:0000313" key="1">
    <source>
        <dbReference type="EMBL" id="GAA3024093.1"/>
    </source>
</evidence>
<dbReference type="Proteomes" id="UP001499930">
    <property type="component" value="Unassembled WGS sequence"/>
</dbReference>
<comment type="caution">
    <text evidence="1">The sequence shown here is derived from an EMBL/GenBank/DDBJ whole genome shotgun (WGS) entry which is preliminary data.</text>
</comment>
<dbReference type="InterPro" id="IPR027417">
    <property type="entry name" value="P-loop_NTPase"/>
</dbReference>
<dbReference type="PANTHER" id="PTHR10704:SF44">
    <property type="entry name" value="LD35051P-RELATED"/>
    <property type="match status" value="1"/>
</dbReference>
<dbReference type="Pfam" id="PF13469">
    <property type="entry name" value="Sulfotransfer_3"/>
    <property type="match status" value="1"/>
</dbReference>
<dbReference type="InterPro" id="IPR051135">
    <property type="entry name" value="Gal/GlcNAc/GalNAc_ST"/>
</dbReference>
<dbReference type="PANTHER" id="PTHR10704">
    <property type="entry name" value="CARBOHYDRATE SULFOTRANSFERASE"/>
    <property type="match status" value="1"/>
</dbReference>
<protein>
    <recommendedName>
        <fullName evidence="3">Sulfotransferase</fullName>
    </recommendedName>
</protein>
<name>A0ABN3YD55_9ACTN</name>
<organism evidence="1 2">
    <name type="scientific">Streptosporangium longisporum</name>
    <dbReference type="NCBI Taxonomy" id="46187"/>
    <lineage>
        <taxon>Bacteria</taxon>
        <taxon>Bacillati</taxon>
        <taxon>Actinomycetota</taxon>
        <taxon>Actinomycetes</taxon>
        <taxon>Streptosporangiales</taxon>
        <taxon>Streptosporangiaceae</taxon>
        <taxon>Streptosporangium</taxon>
    </lineage>
</organism>
<evidence type="ECO:0008006" key="3">
    <source>
        <dbReference type="Google" id="ProtNLM"/>
    </source>
</evidence>
<gene>
    <name evidence="1" type="ORF">GCM10017559_56930</name>
</gene>
<reference evidence="1 2" key="1">
    <citation type="journal article" date="2019" name="Int. J. Syst. Evol. Microbiol.">
        <title>The Global Catalogue of Microorganisms (GCM) 10K type strain sequencing project: providing services to taxonomists for standard genome sequencing and annotation.</title>
        <authorList>
            <consortium name="The Broad Institute Genomics Platform"/>
            <consortium name="The Broad Institute Genome Sequencing Center for Infectious Disease"/>
            <person name="Wu L."/>
            <person name="Ma J."/>
        </authorList>
    </citation>
    <scope>NUCLEOTIDE SEQUENCE [LARGE SCALE GENOMIC DNA]</scope>
    <source>
        <strain evidence="1 2">JCM 3106</strain>
    </source>
</reference>
<dbReference type="RefSeq" id="WP_344900695.1">
    <property type="nucleotide sequence ID" value="NZ_BAAAWD010000015.1"/>
</dbReference>
<evidence type="ECO:0000313" key="2">
    <source>
        <dbReference type="Proteomes" id="UP001499930"/>
    </source>
</evidence>
<accession>A0ABN3YD55</accession>
<keyword evidence="2" id="KW-1185">Reference proteome</keyword>